<name>B3GQB7_BOMMO</name>
<dbReference type="EnsemblMetazoa" id="NM_001130876.1">
    <property type="protein sequence ID" value="NP_001124348.1"/>
    <property type="gene ID" value="LOC100174822"/>
</dbReference>
<protein>
    <submittedName>
        <fullName evidence="2 3">Uncharacterized protein</fullName>
    </submittedName>
</protein>
<sequence length="486" mass="54393">MLSKTILSKNRRTKSKLSKNLERLFKEGKCRECSVVVTRMDFARILGKFTKVKIQFQSSSSTVKGKSTNPNLKSKLKSNENGFVRNEDYPTKESSKGKKINQSTNSKAANILKENNRLKESLIKDRNSNYNNITNNIKIKHYHVVFSTPGNSDNSDSKPNTTLAELLLQIDENLLPSDEWSIDYNPKPALEEPTDDKVYDRIAAELEDLMNNGKTTLKTEEKSDEFPSIMDILNDKTVNSKEIEKSDIPDAKTNLGSSDVEAILLGEPTSGREITESTPMEVENNDVSNLIADVAQLNTLQPSEEPINNVQANENSDIVNPHSPSILDEALQKGIEEHLPPEPQTITNDTELTKNHDKENAVIPEKPNDQQYLNNEPVTNNQTIYSDIKNETEKHSSKLGPSEDLSINSKLSANADLITEVIFKKNKDGGCCKSVTCQKNLMYFIQINGTSVELVGAPKFITNLDDLQILLQIVNESELKSFHVLQ</sequence>
<evidence type="ECO:0000313" key="3">
    <source>
        <dbReference type="EnsemblMetazoa" id="NP_001124348.1"/>
    </source>
</evidence>
<dbReference type="Proteomes" id="UP000005204">
    <property type="component" value="Unassembled WGS sequence"/>
</dbReference>
<gene>
    <name evidence="3" type="primary">100174822</name>
</gene>
<dbReference type="HOGENOM" id="CLU_621516_0_0_1"/>
<dbReference type="AlphaFoldDB" id="B3GQB7"/>
<feature type="region of interest" description="Disordered" evidence="1">
    <location>
        <begin position="60"/>
        <end position="103"/>
    </location>
</feature>
<proteinExistence type="evidence at transcript level"/>
<keyword evidence="4" id="KW-1185">Reference proteome</keyword>
<dbReference type="EMBL" id="EU717635">
    <property type="protein sequence ID" value="ACD93219.1"/>
    <property type="molecule type" value="mRNA"/>
</dbReference>
<dbReference type="KEGG" id="bmor:100174822"/>
<organism evidence="2">
    <name type="scientific">Bombyx mori</name>
    <name type="common">Silk moth</name>
    <dbReference type="NCBI Taxonomy" id="7091"/>
    <lineage>
        <taxon>Eukaryota</taxon>
        <taxon>Metazoa</taxon>
        <taxon>Ecdysozoa</taxon>
        <taxon>Arthropoda</taxon>
        <taxon>Hexapoda</taxon>
        <taxon>Insecta</taxon>
        <taxon>Pterygota</taxon>
        <taxon>Neoptera</taxon>
        <taxon>Endopterygota</taxon>
        <taxon>Lepidoptera</taxon>
        <taxon>Glossata</taxon>
        <taxon>Ditrysia</taxon>
        <taxon>Bombycoidea</taxon>
        <taxon>Bombycidae</taxon>
        <taxon>Bombycinae</taxon>
        <taxon>Bombyx</taxon>
    </lineage>
</organism>
<evidence type="ECO:0000313" key="4">
    <source>
        <dbReference type="Proteomes" id="UP000005204"/>
    </source>
</evidence>
<evidence type="ECO:0000313" key="2">
    <source>
        <dbReference type="EMBL" id="ACD93219.1"/>
    </source>
</evidence>
<reference evidence="3" key="3">
    <citation type="submission" date="2022-06" db="UniProtKB">
        <authorList>
            <consortium name="EnsemblMetazoa"/>
        </authorList>
    </citation>
    <scope>IDENTIFICATION</scope>
    <source>
        <strain evidence="3">p50T (Dazao)</strain>
    </source>
</reference>
<accession>B3GQB7</accession>
<evidence type="ECO:0000256" key="1">
    <source>
        <dbReference type="SAM" id="MobiDB-lite"/>
    </source>
</evidence>
<reference evidence="2" key="2">
    <citation type="submission" date="2008-05" db="EMBL/GenBank/DDBJ databases">
        <title>Cloning of Bombyx mori unfertilized egg mRNA.</title>
        <authorList>
            <person name="Zhao H.Q."/>
            <person name="Zhang G.Z."/>
            <person name="Li J.M."/>
        </authorList>
    </citation>
    <scope>NUCLEOTIDE SEQUENCE</scope>
    <source>
        <tissue evidence="2">Unfertilized egg</tissue>
    </source>
</reference>
<feature type="compositionally biased region" description="Basic and acidic residues" evidence="1">
    <location>
        <begin position="85"/>
        <end position="96"/>
    </location>
</feature>
<dbReference type="OrthoDB" id="7791654at2759"/>
<reference evidence="4" key="1">
    <citation type="journal article" date="2008" name="Insect Biochem. Mol. Biol.">
        <title>The genome of a lepidopteran model insect, the silkworm Bombyx mori.</title>
        <authorList>
            <consortium name="International Silkworm Genome Consortium"/>
        </authorList>
    </citation>
    <scope>NUCLEOTIDE SEQUENCE [LARGE SCALE GENOMIC DNA]</scope>
    <source>
        <strain evidence="4">p50T</strain>
    </source>
</reference>
<feature type="compositionally biased region" description="Polar residues" evidence="1">
    <location>
        <begin position="60"/>
        <end position="72"/>
    </location>
</feature>